<dbReference type="Gene3D" id="3.90.1720.10">
    <property type="entry name" value="endopeptidase domain like (from Nostoc punctiforme)"/>
    <property type="match status" value="1"/>
</dbReference>
<keyword evidence="1" id="KW-0472">Membrane</keyword>
<dbReference type="Proteomes" id="UP000284579">
    <property type="component" value="Unassembled WGS sequence"/>
</dbReference>
<keyword evidence="1" id="KW-1133">Transmembrane helix</keyword>
<organism evidence="3 4">
    <name type="scientific">Coprococcus comes</name>
    <dbReference type="NCBI Taxonomy" id="410072"/>
    <lineage>
        <taxon>Bacteria</taxon>
        <taxon>Bacillati</taxon>
        <taxon>Bacillota</taxon>
        <taxon>Clostridia</taxon>
        <taxon>Lachnospirales</taxon>
        <taxon>Lachnospiraceae</taxon>
        <taxon>Coprococcus</taxon>
    </lineage>
</organism>
<comment type="caution">
    <text evidence="3">The sequence shown here is derived from an EMBL/GenBank/DDBJ whole genome shotgun (WGS) entry which is preliminary data.</text>
</comment>
<reference evidence="3 4" key="1">
    <citation type="submission" date="2018-08" db="EMBL/GenBank/DDBJ databases">
        <title>A genome reference for cultivated species of the human gut microbiota.</title>
        <authorList>
            <person name="Zou Y."/>
            <person name="Xue W."/>
            <person name="Luo G."/>
        </authorList>
    </citation>
    <scope>NUCLEOTIDE SEQUENCE [LARGE SCALE GENOMIC DNA]</scope>
    <source>
        <strain evidence="3 4">AM23-3</strain>
    </source>
</reference>
<feature type="transmembrane region" description="Helical" evidence="1">
    <location>
        <begin position="246"/>
        <end position="271"/>
    </location>
</feature>
<evidence type="ECO:0000313" key="3">
    <source>
        <dbReference type="EMBL" id="RHF79202.1"/>
    </source>
</evidence>
<dbReference type="Pfam" id="PF18013">
    <property type="entry name" value="Phage_lysozyme2"/>
    <property type="match status" value="1"/>
</dbReference>
<feature type="domain" description="Phage tail lysozyme" evidence="2">
    <location>
        <begin position="291"/>
        <end position="425"/>
    </location>
</feature>
<name>A0A3R6DJ22_9FIRM</name>
<sequence length="572" mass="60816">MRADDFVTGDSARGAGQSSLVGTESTNAVNTGLVGSAAAIAKNMVIGGTELGDVDKMYQAGKSAVKGSVNAARAGSDLVKDTVDTAKTTAKAFKAGLNGEDIDLSGTKSRSGKNLAKGAKKAAKDGFRAAKRAAIKDSELEDVDNLYQEAKGLSKATVSSAKGAVSNTRKSWKMLKRSTARIKALSRKRFTVGAGNKFNQQMYKYMRSAAYRSVSTSSGIVSTVKNAMSVIYWDIRLALSSISSAIGLFLGFLGILPLLLVVFVPIFFLIFGTISGTKATTVGSLTGDEATIAQYLIDKGVDRTHIAAIMGNMFQESGCRPTAINPSSGAYGICQWLGGRKTGLENLAKQKGKDMSDLSVQLDWFWDEFAESCSGWNKAKYKVFCAQSDLKQCVYLFRSQFERCGESEAADANRLAQAQRIYDALGTSNGTNGIDGNGQDLKKATRRQKDVVNAANTTTSPGQGWCAAWVTNVFQNAGIGYFGGNACDMCRAYCTSTNVRDLKVGMIIADVSHPGTGDAGRLYGHVGIYIGDNKVISNEGPITIKSLQEFVGFYGKGTGCKWGWLGGVDLSK</sequence>
<dbReference type="EMBL" id="QRHO01000054">
    <property type="protein sequence ID" value="RHF79202.1"/>
    <property type="molecule type" value="Genomic_DNA"/>
</dbReference>
<gene>
    <name evidence="3" type="ORF">DW656_17130</name>
</gene>
<evidence type="ECO:0000313" key="4">
    <source>
        <dbReference type="Proteomes" id="UP000284579"/>
    </source>
</evidence>
<dbReference type="Gene3D" id="1.10.530.10">
    <property type="match status" value="1"/>
</dbReference>
<keyword evidence="1" id="KW-0812">Transmembrane</keyword>
<protein>
    <recommendedName>
        <fullName evidence="2">Phage tail lysozyme domain-containing protein</fullName>
    </recommendedName>
</protein>
<evidence type="ECO:0000256" key="1">
    <source>
        <dbReference type="SAM" id="Phobius"/>
    </source>
</evidence>
<proteinExistence type="predicted"/>
<dbReference type="RefSeq" id="WP_118199827.1">
    <property type="nucleotide sequence ID" value="NZ_QRHO01000054.1"/>
</dbReference>
<evidence type="ECO:0000259" key="2">
    <source>
        <dbReference type="Pfam" id="PF18013"/>
    </source>
</evidence>
<dbReference type="InterPro" id="IPR041219">
    <property type="entry name" value="Phage_lysozyme2"/>
</dbReference>
<accession>A0A3R6DJ22</accession>
<dbReference type="AlphaFoldDB" id="A0A3R6DJ22"/>